<dbReference type="SUPFAM" id="SSF53649">
    <property type="entry name" value="Alkaline phosphatase-like"/>
    <property type="match status" value="1"/>
</dbReference>
<reference evidence="7" key="1">
    <citation type="submission" date="2012-12" db="EMBL/GenBank/DDBJ databases">
        <authorList>
            <person name="Hellsten U."/>
            <person name="Grimwood J."/>
            <person name="Chapman J.A."/>
            <person name="Shapiro H."/>
            <person name="Aerts A."/>
            <person name="Otillar R.P."/>
            <person name="Terry A.Y."/>
            <person name="Boore J.L."/>
            <person name="Simakov O."/>
            <person name="Marletaz F."/>
            <person name="Cho S.-J."/>
            <person name="Edsinger-Gonzales E."/>
            <person name="Havlak P."/>
            <person name="Kuo D.-H."/>
            <person name="Larsson T."/>
            <person name="Lv J."/>
            <person name="Arendt D."/>
            <person name="Savage R."/>
            <person name="Osoegawa K."/>
            <person name="de Jong P."/>
            <person name="Lindberg D.R."/>
            <person name="Seaver E.C."/>
            <person name="Weisblat D.A."/>
            <person name="Putnam N.H."/>
            <person name="Grigoriev I.V."/>
            <person name="Rokhsar D.S."/>
        </authorList>
    </citation>
    <scope>NUCLEOTIDE SEQUENCE</scope>
    <source>
        <strain evidence="7">I ESC-2004</strain>
    </source>
</reference>
<dbReference type="Gene3D" id="3.40.720.10">
    <property type="entry name" value="Alkaline Phosphatase, subunit A"/>
    <property type="match status" value="1"/>
</dbReference>
<evidence type="ECO:0000313" key="7">
    <source>
        <dbReference type="Proteomes" id="UP000014760"/>
    </source>
</evidence>
<dbReference type="EnsemblMetazoa" id="CapteT127863">
    <property type="protein sequence ID" value="CapteP127863"/>
    <property type="gene ID" value="CapteG127863"/>
</dbReference>
<dbReference type="EMBL" id="KB302197">
    <property type="protein sequence ID" value="ELU04608.1"/>
    <property type="molecule type" value="Genomic_DNA"/>
</dbReference>
<dbReference type="Proteomes" id="UP000014760">
    <property type="component" value="Unassembled WGS sequence"/>
</dbReference>
<feature type="signal peptide" evidence="4">
    <location>
        <begin position="1"/>
        <end position="26"/>
    </location>
</feature>
<protein>
    <submittedName>
        <fullName evidence="5 6">Uncharacterized protein</fullName>
    </submittedName>
</protein>
<evidence type="ECO:0000256" key="3">
    <source>
        <dbReference type="ARBA" id="ARBA00022801"/>
    </source>
</evidence>
<dbReference type="STRING" id="283909.R7ULD0"/>
<evidence type="ECO:0000256" key="4">
    <source>
        <dbReference type="SAM" id="SignalP"/>
    </source>
</evidence>
<dbReference type="PROSITE" id="PS00523">
    <property type="entry name" value="SULFATASE_1"/>
    <property type="match status" value="1"/>
</dbReference>
<reference evidence="5 7" key="2">
    <citation type="journal article" date="2013" name="Nature">
        <title>Insights into bilaterian evolution from three spiralian genomes.</title>
        <authorList>
            <person name="Simakov O."/>
            <person name="Marletaz F."/>
            <person name="Cho S.J."/>
            <person name="Edsinger-Gonzales E."/>
            <person name="Havlak P."/>
            <person name="Hellsten U."/>
            <person name="Kuo D.H."/>
            <person name="Larsson T."/>
            <person name="Lv J."/>
            <person name="Arendt D."/>
            <person name="Savage R."/>
            <person name="Osoegawa K."/>
            <person name="de Jong P."/>
            <person name="Grimwood J."/>
            <person name="Chapman J.A."/>
            <person name="Shapiro H."/>
            <person name="Aerts A."/>
            <person name="Otillar R.P."/>
            <person name="Terry A.Y."/>
            <person name="Boore J.L."/>
            <person name="Grigoriev I.V."/>
            <person name="Lindberg D.R."/>
            <person name="Seaver E.C."/>
            <person name="Weisblat D.A."/>
            <person name="Putnam N.H."/>
            <person name="Rokhsar D.S."/>
        </authorList>
    </citation>
    <scope>NUCLEOTIDE SEQUENCE</scope>
    <source>
        <strain evidence="5 7">I ESC-2004</strain>
    </source>
</reference>
<dbReference type="OrthoDB" id="96314at2759"/>
<dbReference type="HOGENOM" id="CLU_2352534_0_0_1"/>
<dbReference type="GO" id="GO:0046872">
    <property type="term" value="F:metal ion binding"/>
    <property type="evidence" value="ECO:0007669"/>
    <property type="project" value="UniProtKB-KW"/>
</dbReference>
<reference evidence="6" key="3">
    <citation type="submission" date="2015-06" db="UniProtKB">
        <authorList>
            <consortium name="EnsemblMetazoa"/>
        </authorList>
    </citation>
    <scope>IDENTIFICATION</scope>
</reference>
<dbReference type="InterPro" id="IPR024607">
    <property type="entry name" value="Sulfatase_CS"/>
</dbReference>
<dbReference type="PANTHER" id="PTHR45953:SF1">
    <property type="entry name" value="IDURONATE 2-SULFATASE"/>
    <property type="match status" value="1"/>
</dbReference>
<feature type="chain" id="PRO_5008788112" evidence="4">
    <location>
        <begin position="27"/>
        <end position="97"/>
    </location>
</feature>
<sequence>MLLLRLSCLLCCASSFSLLMISDLSADFPTPVHPRMHTPYFDLLAKLSFVSRRAYVQHAVCSPSRISLLTGHRLDTTHVYDLNSYWRKVGGNYTTLP</sequence>
<dbReference type="InterPro" id="IPR017850">
    <property type="entry name" value="Alkaline_phosphatase_core_sf"/>
</dbReference>
<dbReference type="AlphaFoldDB" id="R7ULD0"/>
<proteinExistence type="inferred from homology"/>
<dbReference type="GO" id="GO:0004423">
    <property type="term" value="F:iduronate-2-sulfatase activity"/>
    <property type="evidence" value="ECO:0007669"/>
    <property type="project" value="TreeGrafter"/>
</dbReference>
<dbReference type="PANTHER" id="PTHR45953">
    <property type="entry name" value="IDURONATE 2-SULFATASE"/>
    <property type="match status" value="1"/>
</dbReference>
<evidence type="ECO:0000313" key="5">
    <source>
        <dbReference type="EMBL" id="ELU04608.1"/>
    </source>
</evidence>
<evidence type="ECO:0000256" key="2">
    <source>
        <dbReference type="ARBA" id="ARBA00022723"/>
    </source>
</evidence>
<name>R7ULD0_CAPTE</name>
<organism evidence="5">
    <name type="scientific">Capitella teleta</name>
    <name type="common">Polychaete worm</name>
    <dbReference type="NCBI Taxonomy" id="283909"/>
    <lineage>
        <taxon>Eukaryota</taxon>
        <taxon>Metazoa</taxon>
        <taxon>Spiralia</taxon>
        <taxon>Lophotrochozoa</taxon>
        <taxon>Annelida</taxon>
        <taxon>Polychaeta</taxon>
        <taxon>Sedentaria</taxon>
        <taxon>Scolecida</taxon>
        <taxon>Capitellidae</taxon>
        <taxon>Capitella</taxon>
    </lineage>
</organism>
<keyword evidence="3" id="KW-0378">Hydrolase</keyword>
<keyword evidence="7" id="KW-1185">Reference proteome</keyword>
<dbReference type="GO" id="GO:0005737">
    <property type="term" value="C:cytoplasm"/>
    <property type="evidence" value="ECO:0007669"/>
    <property type="project" value="TreeGrafter"/>
</dbReference>
<evidence type="ECO:0000256" key="1">
    <source>
        <dbReference type="ARBA" id="ARBA00008779"/>
    </source>
</evidence>
<comment type="similarity">
    <text evidence="1">Belongs to the sulfatase family.</text>
</comment>
<dbReference type="EMBL" id="AMQN01001410">
    <property type="status" value="NOT_ANNOTATED_CDS"/>
    <property type="molecule type" value="Genomic_DNA"/>
</dbReference>
<evidence type="ECO:0000313" key="6">
    <source>
        <dbReference type="EnsemblMetazoa" id="CapteP127863"/>
    </source>
</evidence>
<keyword evidence="4" id="KW-0732">Signal</keyword>
<keyword evidence="2" id="KW-0479">Metal-binding</keyword>
<accession>R7ULD0</accession>
<feature type="non-terminal residue" evidence="5">
    <location>
        <position position="97"/>
    </location>
</feature>
<gene>
    <name evidence="5" type="ORF">CAPTEDRAFT_127863</name>
</gene>